<gene>
    <name evidence="3" type="ORF">RZ71_05010</name>
</gene>
<evidence type="ECO:0000256" key="1">
    <source>
        <dbReference type="SAM" id="MobiDB-lite"/>
    </source>
</evidence>
<feature type="compositionally biased region" description="Basic residues" evidence="1">
    <location>
        <begin position="40"/>
        <end position="98"/>
    </location>
</feature>
<dbReference type="AlphaFoldDB" id="A0A0M9DDT4"/>
<evidence type="ECO:0000313" key="3">
    <source>
        <dbReference type="EMBL" id="KOY77667.1"/>
    </source>
</evidence>
<dbReference type="PATRIC" id="fig|148814.8.peg.38"/>
<evidence type="ECO:0000256" key="2">
    <source>
        <dbReference type="SAM" id="SignalP"/>
    </source>
</evidence>
<protein>
    <recommendedName>
        <fullName evidence="5">DUF4352 domain-containing protein</fullName>
    </recommendedName>
</protein>
<sequence length="271" mass="29647">MKIKKSFLAILAVLTLFAASASTSVSAFTSVEANAATHHKDTKKHKKAKKSSKKHKKATKKSKKKATKKHSKKKVAKKKKKVTKKKPAKKAVKKHVVKKPAGPTPITYSHPTITINPTGDNPIKAEYTYSQSKDYNIDISNQSNDGDNPHDITLRNVTYYQLSGNTQYKTAVVMQVLVKNLSSDSTDFFNTGSLDSDSTPGVYLSNNAGHQLSPAWGPYNAAATIPGNSQQVLNLTFVGMDPSTPADFSTFTFNYDVSYHESAEFGPTINF</sequence>
<feature type="chain" id="PRO_5039010221" description="DUF4352 domain-containing protein" evidence="2">
    <location>
        <begin position="28"/>
        <end position="271"/>
    </location>
</feature>
<feature type="compositionally biased region" description="Polar residues" evidence="1">
    <location>
        <begin position="106"/>
        <end position="119"/>
    </location>
</feature>
<feature type="region of interest" description="Disordered" evidence="1">
    <location>
        <begin position="35"/>
        <end position="119"/>
    </location>
</feature>
<organism evidence="3 4">
    <name type="scientific">Apilactobacillus kunkeei</name>
    <dbReference type="NCBI Taxonomy" id="148814"/>
    <lineage>
        <taxon>Bacteria</taxon>
        <taxon>Bacillati</taxon>
        <taxon>Bacillota</taxon>
        <taxon>Bacilli</taxon>
        <taxon>Lactobacillales</taxon>
        <taxon>Lactobacillaceae</taxon>
        <taxon>Apilactobacillus</taxon>
    </lineage>
</organism>
<evidence type="ECO:0008006" key="5">
    <source>
        <dbReference type="Google" id="ProtNLM"/>
    </source>
</evidence>
<accession>A0A0M9DDT4</accession>
<proteinExistence type="predicted"/>
<name>A0A0M9DDT4_9LACO</name>
<reference evidence="3 4" key="1">
    <citation type="journal article" date="2015" name="Genome Biol. Evol.">
        <title>Functionally Structured Genomes in Lactobacillus kunkeei Colonizing the Honey Crop and Food Products of Honeybees and Stingless Bees.</title>
        <authorList>
            <person name="Tamarit D."/>
            <person name="Ellegaard K.M."/>
            <person name="Wikander J."/>
            <person name="Olofsson T."/>
            <person name="Vasquez A."/>
            <person name="Andersson S.G."/>
        </authorList>
    </citation>
    <scope>NUCLEOTIDE SEQUENCE [LARGE SCALE GENOMIC DNA]</scope>
    <source>
        <strain evidence="3 4">LAko</strain>
    </source>
</reference>
<feature type="signal peptide" evidence="2">
    <location>
        <begin position="1"/>
        <end position="27"/>
    </location>
</feature>
<dbReference type="EMBL" id="JXCY01000001">
    <property type="protein sequence ID" value="KOY77667.1"/>
    <property type="molecule type" value="Genomic_DNA"/>
</dbReference>
<dbReference type="RefSeq" id="WP_053791270.1">
    <property type="nucleotide sequence ID" value="NZ_JXCY01000001.1"/>
</dbReference>
<dbReference type="Proteomes" id="UP000037778">
    <property type="component" value="Unassembled WGS sequence"/>
</dbReference>
<keyword evidence="4" id="KW-1185">Reference proteome</keyword>
<evidence type="ECO:0000313" key="4">
    <source>
        <dbReference type="Proteomes" id="UP000037778"/>
    </source>
</evidence>
<keyword evidence="2" id="KW-0732">Signal</keyword>
<comment type="caution">
    <text evidence="3">The sequence shown here is derived from an EMBL/GenBank/DDBJ whole genome shotgun (WGS) entry which is preliminary data.</text>
</comment>